<dbReference type="InterPro" id="IPR016024">
    <property type="entry name" value="ARM-type_fold"/>
</dbReference>
<reference evidence="2" key="1">
    <citation type="submission" date="2021-01" db="EMBL/GenBank/DDBJ databases">
        <authorList>
            <person name="Corre E."/>
            <person name="Pelletier E."/>
            <person name="Niang G."/>
            <person name="Scheremetjew M."/>
            <person name="Finn R."/>
            <person name="Kale V."/>
            <person name="Holt S."/>
            <person name="Cochrane G."/>
            <person name="Meng A."/>
            <person name="Brown T."/>
            <person name="Cohen L."/>
        </authorList>
    </citation>
    <scope>NUCLEOTIDE SEQUENCE</scope>
    <source>
        <strain evidence="2">CCMP3105</strain>
    </source>
</reference>
<feature type="compositionally biased region" description="Low complexity" evidence="1">
    <location>
        <begin position="255"/>
        <end position="271"/>
    </location>
</feature>
<dbReference type="SUPFAM" id="SSF48371">
    <property type="entry name" value="ARM repeat"/>
    <property type="match status" value="1"/>
</dbReference>
<name>A0A7S4Q7M2_9DINO</name>
<feature type="region of interest" description="Disordered" evidence="1">
    <location>
        <begin position="243"/>
        <end position="285"/>
    </location>
</feature>
<protein>
    <submittedName>
        <fullName evidence="2">Uncharacterized protein</fullName>
    </submittedName>
</protein>
<dbReference type="Gene3D" id="1.25.10.10">
    <property type="entry name" value="Leucine-rich Repeat Variant"/>
    <property type="match status" value="1"/>
</dbReference>
<evidence type="ECO:0000313" key="2">
    <source>
        <dbReference type="EMBL" id="CAE4573822.1"/>
    </source>
</evidence>
<evidence type="ECO:0000256" key="1">
    <source>
        <dbReference type="SAM" id="MobiDB-lite"/>
    </source>
</evidence>
<dbReference type="EMBL" id="HBNR01020227">
    <property type="protein sequence ID" value="CAE4573822.1"/>
    <property type="molecule type" value="Transcribed_RNA"/>
</dbReference>
<feature type="compositionally biased region" description="Basic and acidic residues" evidence="1">
    <location>
        <begin position="348"/>
        <end position="360"/>
    </location>
</feature>
<proteinExistence type="predicted"/>
<dbReference type="InterPro" id="IPR011989">
    <property type="entry name" value="ARM-like"/>
</dbReference>
<gene>
    <name evidence="2" type="ORF">AMON00008_LOCUS13441</name>
</gene>
<sequence length="372" mass="38217">MAAAGALNVVKQIQALAEGPRTPEMRECLGQVVSSLLFFLDHPDSRVRLSAARTLVKLSNGYREDMQRFDMSRARSALARCKNAEAEGIASVDSEELRRLLGEILEEAGSEDPRPSSSIASLSAAPAPDARAAAATSSTTGASDVGAAAPDGRGQVVLKVGHSTDGRLKAAILEKVVVLPGVVSVTFEGLFVIVATKTSATAADAGFLAELLTAVQAQGLQGVSLVSAANAGGAGAAAGLAGHPTSLDESGPGGSACSRAAAGAEDALGEAAEAEDEEDEAEPAYLDDDEDEVAAPSGAFGAGPGAPVGLSGGSTWTFFSQTNWMTGRRLQEFGDDPTIAARLAKAKKREEDRREEERSRIGRISSWLLGGR</sequence>
<organism evidence="2">
    <name type="scientific">Alexandrium monilatum</name>
    <dbReference type="NCBI Taxonomy" id="311494"/>
    <lineage>
        <taxon>Eukaryota</taxon>
        <taxon>Sar</taxon>
        <taxon>Alveolata</taxon>
        <taxon>Dinophyceae</taxon>
        <taxon>Gonyaulacales</taxon>
        <taxon>Pyrocystaceae</taxon>
        <taxon>Alexandrium</taxon>
    </lineage>
</organism>
<feature type="compositionally biased region" description="Acidic residues" evidence="1">
    <location>
        <begin position="272"/>
        <end position="285"/>
    </location>
</feature>
<accession>A0A7S4Q7M2</accession>
<feature type="region of interest" description="Disordered" evidence="1">
    <location>
        <begin position="344"/>
        <end position="372"/>
    </location>
</feature>
<dbReference type="AlphaFoldDB" id="A0A7S4Q7M2"/>